<feature type="chain" id="PRO_5034211359" description="F-box domain-containing protein" evidence="1">
    <location>
        <begin position="25"/>
        <end position="435"/>
    </location>
</feature>
<sequence>MFSLTDIWSSVLIILFSFCHKIYPPPWTGILPKPIVGRPRRCIPLPPEILDEIFSLNITLLLNEFQYGTVRDYRIQQKHFMREVCRIARCSKLFHQVIRGSLYKIWGSCGYNQRYERASSGARVPGLGVWIITAEAGSLPIDFNLAMCTVLEIASINYHTGVEWSQSQQCFRRFRCISSYPRSLRQLEILRLHTPEEEVIRLVSDCCPGLTELRLVRCTMFNDPDCWYWRTHTRNQDHDYMKSSEVPTVVDYANHVAHLLRGLPLLEALHIGHYLNSIHAVLTHRFEDAHKRYHPIRDRASHVDGVGIFNNLQARAMALARDNGPPIDSTTVRLAERKLWSVPCPECEREFARPIEIAERLSSGILAAHIKPLKHVSFANFLSDKRITPSSWRVGRQWCGTDLQVWTEDPDRPSSRIIQEMVGSNDRWGPPPLGD</sequence>
<evidence type="ECO:0000256" key="1">
    <source>
        <dbReference type="SAM" id="SignalP"/>
    </source>
</evidence>
<evidence type="ECO:0008006" key="4">
    <source>
        <dbReference type="Google" id="ProtNLM"/>
    </source>
</evidence>
<dbReference type="AlphaFoldDB" id="A0A8H2W8Q0"/>
<dbReference type="Proteomes" id="UP000663840">
    <property type="component" value="Unassembled WGS sequence"/>
</dbReference>
<organism evidence="2 3">
    <name type="scientific">Rhizoctonia solani</name>
    <dbReference type="NCBI Taxonomy" id="456999"/>
    <lineage>
        <taxon>Eukaryota</taxon>
        <taxon>Fungi</taxon>
        <taxon>Dikarya</taxon>
        <taxon>Basidiomycota</taxon>
        <taxon>Agaricomycotina</taxon>
        <taxon>Agaricomycetes</taxon>
        <taxon>Cantharellales</taxon>
        <taxon>Ceratobasidiaceae</taxon>
        <taxon>Rhizoctonia</taxon>
    </lineage>
</organism>
<proteinExistence type="predicted"/>
<dbReference type="EMBL" id="CAJMWR010000142">
    <property type="protein sequence ID" value="CAE6349324.1"/>
    <property type="molecule type" value="Genomic_DNA"/>
</dbReference>
<evidence type="ECO:0000313" key="3">
    <source>
        <dbReference type="Proteomes" id="UP000663840"/>
    </source>
</evidence>
<comment type="caution">
    <text evidence="2">The sequence shown here is derived from an EMBL/GenBank/DDBJ whole genome shotgun (WGS) entry which is preliminary data.</text>
</comment>
<accession>A0A8H2W8Q0</accession>
<keyword evidence="1" id="KW-0732">Signal</keyword>
<feature type="signal peptide" evidence="1">
    <location>
        <begin position="1"/>
        <end position="24"/>
    </location>
</feature>
<gene>
    <name evidence="2" type="ORF">RDB_LOCUS7763</name>
</gene>
<protein>
    <recommendedName>
        <fullName evidence="4">F-box domain-containing protein</fullName>
    </recommendedName>
</protein>
<name>A0A8H2W8Q0_9AGAM</name>
<reference evidence="2" key="1">
    <citation type="submission" date="2021-01" db="EMBL/GenBank/DDBJ databases">
        <authorList>
            <person name="Kaushik A."/>
        </authorList>
    </citation>
    <scope>NUCLEOTIDE SEQUENCE</scope>
    <source>
        <strain evidence="2">AG1-1A</strain>
    </source>
</reference>
<evidence type="ECO:0000313" key="2">
    <source>
        <dbReference type="EMBL" id="CAE6349324.1"/>
    </source>
</evidence>